<dbReference type="PANTHER" id="PTHR43065">
    <property type="entry name" value="SENSOR HISTIDINE KINASE"/>
    <property type="match status" value="1"/>
</dbReference>
<evidence type="ECO:0000313" key="13">
    <source>
        <dbReference type="Proteomes" id="UP001374803"/>
    </source>
</evidence>
<evidence type="ECO:0000256" key="6">
    <source>
        <dbReference type="ARBA" id="ARBA00022777"/>
    </source>
</evidence>
<feature type="transmembrane region" description="Helical" evidence="10">
    <location>
        <begin position="56"/>
        <end position="77"/>
    </location>
</feature>
<dbReference type="EC" id="2.7.13.3" evidence="2"/>
<evidence type="ECO:0000256" key="5">
    <source>
        <dbReference type="ARBA" id="ARBA00022741"/>
    </source>
</evidence>
<sequence>MASADRTGPAPRASLSLQPPSALRQRADHVHEKSGRSGRSRRRYFAEQRLKLAGRLLPTSAAIGALTGILTVLDLYLRNPPAMATIAGAAVAILVGLCSLVVPRIVHRRVEALLGVATAVSCVTMLGWGLIARATGGPESHYVMIIALAGFAMAATVPLPPGIALINACASYAGLWIAGEPPLYAHVTLFMSGVAGVVLAQSRHRVSIATFRRIERLSAAVSRMRRVQEQLVVVEKLEALRVLVGGMAHELNNALAVSVASNQQAAKMLSEPLEPSLSAIQKSDGGLKRIRRTVDRLRRFAMAAEGILEPADVGAMLDFALESAIGRARSGVIVLRNYDPTVGAIECHVAALAEALFQIARNAVEAMPGGGTIQASVRNDGDRVVLSVSDEGHGIPEGELARVFDPFYSRGPRQTSKSGLGLSAVYGLVSALGGRVEIRSEVGKGTEVAIVMPRRKKS</sequence>
<dbReference type="Gene3D" id="3.30.565.10">
    <property type="entry name" value="Histidine kinase-like ATPase, C-terminal domain"/>
    <property type="match status" value="1"/>
</dbReference>
<name>A0ABZ2L9F9_9BACT</name>
<feature type="domain" description="Histidine kinase" evidence="11">
    <location>
        <begin position="246"/>
        <end position="456"/>
    </location>
</feature>
<dbReference type="InterPro" id="IPR003661">
    <property type="entry name" value="HisK_dim/P_dom"/>
</dbReference>
<dbReference type="PANTHER" id="PTHR43065:SF10">
    <property type="entry name" value="PEROXIDE STRESS-ACTIVATED HISTIDINE KINASE MAK3"/>
    <property type="match status" value="1"/>
</dbReference>
<keyword evidence="5" id="KW-0547">Nucleotide-binding</keyword>
<dbReference type="Pfam" id="PF02518">
    <property type="entry name" value="HATPase_c"/>
    <property type="match status" value="1"/>
</dbReference>
<keyword evidence="8" id="KW-0902">Two-component regulatory system</keyword>
<evidence type="ECO:0000256" key="2">
    <source>
        <dbReference type="ARBA" id="ARBA00012438"/>
    </source>
</evidence>
<gene>
    <name evidence="12" type="ORF">LVJ94_09995</name>
</gene>
<evidence type="ECO:0000313" key="12">
    <source>
        <dbReference type="EMBL" id="WXB07564.1"/>
    </source>
</evidence>
<dbReference type="InterPro" id="IPR036890">
    <property type="entry name" value="HATPase_C_sf"/>
</dbReference>
<feature type="transmembrane region" description="Helical" evidence="10">
    <location>
        <begin position="84"/>
        <end position="106"/>
    </location>
</feature>
<reference evidence="12" key="1">
    <citation type="submission" date="2021-12" db="EMBL/GenBank/DDBJ databases">
        <title>Discovery of the Pendulisporaceae a myxobacterial family with distinct sporulation behavior and unique specialized metabolism.</title>
        <authorList>
            <person name="Garcia R."/>
            <person name="Popoff A."/>
            <person name="Bader C.D."/>
            <person name="Loehr J."/>
            <person name="Walesch S."/>
            <person name="Walt C."/>
            <person name="Boldt J."/>
            <person name="Bunk B."/>
            <person name="Haeckl F.J.F.P.J."/>
            <person name="Gunesch A.P."/>
            <person name="Birkelbach J."/>
            <person name="Nuebel U."/>
            <person name="Pietschmann T."/>
            <person name="Bach T."/>
            <person name="Mueller R."/>
        </authorList>
    </citation>
    <scope>NUCLEOTIDE SEQUENCE</scope>
    <source>
        <strain evidence="12">MSr11367</strain>
    </source>
</reference>
<dbReference type="InterPro" id="IPR004358">
    <property type="entry name" value="Sig_transdc_His_kin-like_C"/>
</dbReference>
<dbReference type="CDD" id="cd00075">
    <property type="entry name" value="HATPase"/>
    <property type="match status" value="1"/>
</dbReference>
<evidence type="ECO:0000256" key="1">
    <source>
        <dbReference type="ARBA" id="ARBA00000085"/>
    </source>
</evidence>
<organism evidence="12 13">
    <name type="scientific">Pendulispora rubella</name>
    <dbReference type="NCBI Taxonomy" id="2741070"/>
    <lineage>
        <taxon>Bacteria</taxon>
        <taxon>Pseudomonadati</taxon>
        <taxon>Myxococcota</taxon>
        <taxon>Myxococcia</taxon>
        <taxon>Myxococcales</taxon>
        <taxon>Sorangiineae</taxon>
        <taxon>Pendulisporaceae</taxon>
        <taxon>Pendulispora</taxon>
    </lineage>
</organism>
<dbReference type="PROSITE" id="PS50109">
    <property type="entry name" value="HIS_KIN"/>
    <property type="match status" value="1"/>
</dbReference>
<evidence type="ECO:0000259" key="11">
    <source>
        <dbReference type="PROSITE" id="PS50109"/>
    </source>
</evidence>
<dbReference type="InterPro" id="IPR003594">
    <property type="entry name" value="HATPase_dom"/>
</dbReference>
<feature type="transmembrane region" description="Helical" evidence="10">
    <location>
        <begin position="112"/>
        <end position="131"/>
    </location>
</feature>
<dbReference type="InterPro" id="IPR036259">
    <property type="entry name" value="MFS_trans_sf"/>
</dbReference>
<dbReference type="GO" id="GO:0016301">
    <property type="term" value="F:kinase activity"/>
    <property type="evidence" value="ECO:0007669"/>
    <property type="project" value="UniProtKB-KW"/>
</dbReference>
<evidence type="ECO:0000256" key="9">
    <source>
        <dbReference type="SAM" id="MobiDB-lite"/>
    </source>
</evidence>
<keyword evidence="10" id="KW-0472">Membrane</keyword>
<evidence type="ECO:0000256" key="3">
    <source>
        <dbReference type="ARBA" id="ARBA00022553"/>
    </source>
</evidence>
<dbReference type="SUPFAM" id="SSF55874">
    <property type="entry name" value="ATPase domain of HSP90 chaperone/DNA topoisomerase II/histidine kinase"/>
    <property type="match status" value="1"/>
</dbReference>
<dbReference type="Gene3D" id="1.10.287.130">
    <property type="match status" value="1"/>
</dbReference>
<evidence type="ECO:0000256" key="4">
    <source>
        <dbReference type="ARBA" id="ARBA00022679"/>
    </source>
</evidence>
<keyword evidence="13" id="KW-1185">Reference proteome</keyword>
<evidence type="ECO:0000256" key="8">
    <source>
        <dbReference type="ARBA" id="ARBA00023012"/>
    </source>
</evidence>
<feature type="transmembrane region" description="Helical" evidence="10">
    <location>
        <begin position="143"/>
        <end position="163"/>
    </location>
</feature>
<keyword evidence="10" id="KW-0812">Transmembrane</keyword>
<evidence type="ECO:0000256" key="7">
    <source>
        <dbReference type="ARBA" id="ARBA00022840"/>
    </source>
</evidence>
<keyword evidence="4" id="KW-0808">Transferase</keyword>
<dbReference type="InterPro" id="IPR005467">
    <property type="entry name" value="His_kinase_dom"/>
</dbReference>
<dbReference type="SMART" id="SM00387">
    <property type="entry name" value="HATPase_c"/>
    <property type="match status" value="1"/>
</dbReference>
<dbReference type="EMBL" id="CP089983">
    <property type="protein sequence ID" value="WXB07564.1"/>
    <property type="molecule type" value="Genomic_DNA"/>
</dbReference>
<feature type="compositionally biased region" description="Basic and acidic residues" evidence="9">
    <location>
        <begin position="25"/>
        <end position="35"/>
    </location>
</feature>
<dbReference type="PRINTS" id="PR00344">
    <property type="entry name" value="BCTRLSENSOR"/>
</dbReference>
<protein>
    <recommendedName>
        <fullName evidence="2">histidine kinase</fullName>
        <ecNumber evidence="2">2.7.13.3</ecNumber>
    </recommendedName>
</protein>
<keyword evidence="6 12" id="KW-0418">Kinase</keyword>
<accession>A0ABZ2L9F9</accession>
<dbReference type="Proteomes" id="UP001374803">
    <property type="component" value="Chromosome"/>
</dbReference>
<dbReference type="CDD" id="cd00082">
    <property type="entry name" value="HisKA"/>
    <property type="match status" value="1"/>
</dbReference>
<dbReference type="RefSeq" id="WP_394837226.1">
    <property type="nucleotide sequence ID" value="NZ_CP089929.1"/>
</dbReference>
<keyword evidence="3" id="KW-0597">Phosphoprotein</keyword>
<dbReference type="SUPFAM" id="SSF103473">
    <property type="entry name" value="MFS general substrate transporter"/>
    <property type="match status" value="1"/>
</dbReference>
<keyword evidence="7" id="KW-0067">ATP-binding</keyword>
<comment type="catalytic activity">
    <reaction evidence="1">
        <text>ATP + protein L-histidine = ADP + protein N-phospho-L-histidine.</text>
        <dbReference type="EC" id="2.7.13.3"/>
    </reaction>
</comment>
<feature type="transmembrane region" description="Helical" evidence="10">
    <location>
        <begin position="183"/>
        <end position="200"/>
    </location>
</feature>
<proteinExistence type="predicted"/>
<feature type="region of interest" description="Disordered" evidence="9">
    <location>
        <begin position="1"/>
        <end position="41"/>
    </location>
</feature>
<keyword evidence="10" id="KW-1133">Transmembrane helix</keyword>
<evidence type="ECO:0000256" key="10">
    <source>
        <dbReference type="SAM" id="Phobius"/>
    </source>
</evidence>